<keyword evidence="1" id="KW-1133">Transmembrane helix</keyword>
<evidence type="ECO:0000256" key="1">
    <source>
        <dbReference type="SAM" id="Phobius"/>
    </source>
</evidence>
<dbReference type="EMBL" id="MK072138">
    <property type="protein sequence ID" value="AYV79279.1"/>
    <property type="molecule type" value="Genomic_DNA"/>
</dbReference>
<name>A0A3G5A1A1_9VIRU</name>
<keyword evidence="1" id="KW-0472">Membrane</keyword>
<evidence type="ECO:0000313" key="2">
    <source>
        <dbReference type="EMBL" id="AYV79279.1"/>
    </source>
</evidence>
<sequence length="197" mass="22471">MQTERKLNPFREQMWTCMTSTLIGIALISALITGTTCSVWRDNVSYNKGITTIDTTITHYSIDPITCERERYQYACFSGKIVTRENCTFERIIGDSFADVNIWLTAEYPVGTAMTADWHVENKRCEARKAENTPRNIVYVFGTILAISGTFGIVLTYIFLVATGHNECRPFCVDRIRGWKYWYTPIIDAASVSEMNV</sequence>
<feature type="transmembrane region" description="Helical" evidence="1">
    <location>
        <begin position="20"/>
        <end position="40"/>
    </location>
</feature>
<feature type="transmembrane region" description="Helical" evidence="1">
    <location>
        <begin position="137"/>
        <end position="160"/>
    </location>
</feature>
<proteinExistence type="predicted"/>
<organism evidence="2">
    <name type="scientific">Faunusvirus sp</name>
    <dbReference type="NCBI Taxonomy" id="2487766"/>
    <lineage>
        <taxon>Viruses</taxon>
        <taxon>Varidnaviria</taxon>
        <taxon>Bamfordvirae</taxon>
        <taxon>Nucleocytoviricota</taxon>
        <taxon>Megaviricetes</taxon>
        <taxon>Imitervirales</taxon>
        <taxon>Mimiviridae</taxon>
    </lineage>
</organism>
<protein>
    <submittedName>
        <fullName evidence="2">Uncharacterized protein</fullName>
    </submittedName>
</protein>
<accession>A0A3G5A1A1</accession>
<gene>
    <name evidence="2" type="ORF">Faunusvirus7_27</name>
</gene>
<reference evidence="2" key="1">
    <citation type="submission" date="2018-10" db="EMBL/GenBank/DDBJ databases">
        <title>Hidden diversity of soil giant viruses.</title>
        <authorList>
            <person name="Schulz F."/>
            <person name="Alteio L."/>
            <person name="Goudeau D."/>
            <person name="Ryan E.M."/>
            <person name="Malmstrom R.R."/>
            <person name="Blanchard J."/>
            <person name="Woyke T."/>
        </authorList>
    </citation>
    <scope>NUCLEOTIDE SEQUENCE</scope>
    <source>
        <strain evidence="2">FNV1</strain>
    </source>
</reference>
<keyword evidence="1" id="KW-0812">Transmembrane</keyword>